<dbReference type="InterPro" id="IPR052515">
    <property type="entry name" value="Gfo/Idh/MocA_Oxidoreductase"/>
</dbReference>
<dbReference type="GO" id="GO:0000166">
    <property type="term" value="F:nucleotide binding"/>
    <property type="evidence" value="ECO:0007669"/>
    <property type="project" value="InterPro"/>
</dbReference>
<dbReference type="Pfam" id="PF01408">
    <property type="entry name" value="GFO_IDH_MocA"/>
    <property type="match status" value="1"/>
</dbReference>
<keyword evidence="3" id="KW-1185">Reference proteome</keyword>
<accession>B1ZMF2</accession>
<dbReference type="eggNOG" id="COG0673">
    <property type="taxonomic scope" value="Bacteria"/>
</dbReference>
<name>B1ZMF2_OPITP</name>
<protein>
    <submittedName>
        <fullName evidence="2">Oxidoreductase domain protein</fullName>
    </submittedName>
</protein>
<dbReference type="InterPro" id="IPR000683">
    <property type="entry name" value="Gfo/Idh/MocA-like_OxRdtase_N"/>
</dbReference>
<evidence type="ECO:0000313" key="2">
    <source>
        <dbReference type="EMBL" id="ACB73405.1"/>
    </source>
</evidence>
<dbReference type="Gene3D" id="3.40.50.720">
    <property type="entry name" value="NAD(P)-binding Rossmann-like Domain"/>
    <property type="match status" value="1"/>
</dbReference>
<dbReference type="Gene3D" id="3.30.360.10">
    <property type="entry name" value="Dihydrodipicolinate Reductase, domain 2"/>
    <property type="match status" value="1"/>
</dbReference>
<dbReference type="STRING" id="452637.Oter_0114"/>
<dbReference type="SUPFAM" id="SSF51735">
    <property type="entry name" value="NAD(P)-binding Rossmann-fold domains"/>
    <property type="match status" value="1"/>
</dbReference>
<feature type="domain" description="Gfo/Idh/MocA-like oxidoreductase N-terminal" evidence="1">
    <location>
        <begin position="10"/>
        <end position="139"/>
    </location>
</feature>
<reference evidence="2 3" key="1">
    <citation type="journal article" date="2011" name="J. Bacteriol.">
        <title>Genome sequence of the verrucomicrobium Opitutus terrae PB90-1, an abundant inhabitant of rice paddy soil ecosystems.</title>
        <authorList>
            <person name="van Passel M.W."/>
            <person name="Kant R."/>
            <person name="Palva A."/>
            <person name="Copeland A."/>
            <person name="Lucas S."/>
            <person name="Lapidus A."/>
            <person name="Glavina del Rio T."/>
            <person name="Pitluck S."/>
            <person name="Goltsman E."/>
            <person name="Clum A."/>
            <person name="Sun H."/>
            <person name="Schmutz J."/>
            <person name="Larimer F.W."/>
            <person name="Land M.L."/>
            <person name="Hauser L."/>
            <person name="Kyrpides N."/>
            <person name="Mikhailova N."/>
            <person name="Richardson P.P."/>
            <person name="Janssen P.H."/>
            <person name="de Vos W.M."/>
            <person name="Smidt H."/>
        </authorList>
    </citation>
    <scope>NUCLEOTIDE SEQUENCE [LARGE SCALE GENOMIC DNA]</scope>
    <source>
        <strain evidence="3">DSM 11246 / JCM 15787 / PB90-1</strain>
    </source>
</reference>
<dbReference type="AlphaFoldDB" id="B1ZMF2"/>
<dbReference type="SUPFAM" id="SSF55347">
    <property type="entry name" value="Glyceraldehyde-3-phosphate dehydrogenase-like, C-terminal domain"/>
    <property type="match status" value="1"/>
</dbReference>
<dbReference type="Proteomes" id="UP000007013">
    <property type="component" value="Chromosome"/>
</dbReference>
<dbReference type="RefSeq" id="WP_012372943.1">
    <property type="nucleotide sequence ID" value="NC_010571.1"/>
</dbReference>
<dbReference type="InterPro" id="IPR036291">
    <property type="entry name" value="NAD(P)-bd_dom_sf"/>
</dbReference>
<proteinExistence type="predicted"/>
<dbReference type="PANTHER" id="PTHR43249:SF1">
    <property type="entry name" value="D-GLUCOSIDE 3-DEHYDROGENASE"/>
    <property type="match status" value="1"/>
</dbReference>
<dbReference type="OrthoDB" id="9783105at2"/>
<dbReference type="PANTHER" id="PTHR43249">
    <property type="entry name" value="UDP-N-ACETYL-2-AMINO-2-DEOXY-D-GLUCURONATE OXIDASE"/>
    <property type="match status" value="1"/>
</dbReference>
<sequence>MSSPLPTPLTVAIIGCGRPQISPLGFGMAHRHMAGYLASGRCTLAAVVDICRENADAFVAQHQPGAAIFAEARDMMQAIRPDLVSVCLWPHLHAEIVAAIAPFRPRAILCEKPMDVHWDAARRMHEVCREHDVMLAINHQRRFNLPIAKAKALLDGGEIGRLLRLEGAWHNLADAGTHVLDLMFFFNDDTPADWVLGQIDVRGATKFFGAINLAHGFTEFRFKNGVRATYHFGRDHAELGCLLRIIGEYGEIEILFDAPWLRIRRAAQREWETIDTGESIHDDKAIYRGIAELISCLETGAVPQLDSSRALRATEIIFATHESARRRARVDLPLPPGPDALLSMIASGEMTPEFAAQ</sequence>
<dbReference type="HOGENOM" id="CLU_023194_1_4_0"/>
<organism evidence="2 3">
    <name type="scientific">Opitutus terrae (strain DSM 11246 / JCM 15787 / PB90-1)</name>
    <dbReference type="NCBI Taxonomy" id="452637"/>
    <lineage>
        <taxon>Bacteria</taxon>
        <taxon>Pseudomonadati</taxon>
        <taxon>Verrucomicrobiota</taxon>
        <taxon>Opitutia</taxon>
        <taxon>Opitutales</taxon>
        <taxon>Opitutaceae</taxon>
        <taxon>Opitutus</taxon>
    </lineage>
</organism>
<gene>
    <name evidence="2" type="ordered locus">Oter_0114</name>
</gene>
<dbReference type="KEGG" id="ote:Oter_0114"/>
<evidence type="ECO:0000259" key="1">
    <source>
        <dbReference type="Pfam" id="PF01408"/>
    </source>
</evidence>
<evidence type="ECO:0000313" key="3">
    <source>
        <dbReference type="Proteomes" id="UP000007013"/>
    </source>
</evidence>
<dbReference type="EMBL" id="CP001032">
    <property type="protein sequence ID" value="ACB73405.1"/>
    <property type="molecule type" value="Genomic_DNA"/>
</dbReference>